<proteinExistence type="predicted"/>
<sequence length="93" mass="10255">MASRRVLSTLLRSSSARSAARFGSRNPRIPSPSPLDALLLSVTSSDASPNIPPLHPLRHRLLLQPRMKRRRRTITEAKARSGRSARSSVLSSM</sequence>
<name>A0A8X7SB24_BRACI</name>
<dbReference type="GO" id="GO:0045259">
    <property type="term" value="C:proton-transporting ATP synthase complex"/>
    <property type="evidence" value="ECO:0007669"/>
    <property type="project" value="InterPro"/>
</dbReference>
<organism evidence="3 4">
    <name type="scientific">Brassica carinata</name>
    <name type="common">Ethiopian mustard</name>
    <name type="synonym">Abyssinian cabbage</name>
    <dbReference type="NCBI Taxonomy" id="52824"/>
    <lineage>
        <taxon>Eukaryota</taxon>
        <taxon>Viridiplantae</taxon>
        <taxon>Streptophyta</taxon>
        <taxon>Embryophyta</taxon>
        <taxon>Tracheophyta</taxon>
        <taxon>Spermatophyta</taxon>
        <taxon>Magnoliopsida</taxon>
        <taxon>eudicotyledons</taxon>
        <taxon>Gunneridae</taxon>
        <taxon>Pentapetalae</taxon>
        <taxon>rosids</taxon>
        <taxon>malvids</taxon>
        <taxon>Brassicales</taxon>
        <taxon>Brassicaceae</taxon>
        <taxon>Brassiceae</taxon>
        <taxon>Brassica</taxon>
    </lineage>
</organism>
<comment type="caution">
    <text evidence="3">The sequence shown here is derived from an EMBL/GenBank/DDBJ whole genome shotgun (WGS) entry which is preliminary data.</text>
</comment>
<dbReference type="GO" id="GO:0006754">
    <property type="term" value="P:ATP biosynthetic process"/>
    <property type="evidence" value="ECO:0007669"/>
    <property type="project" value="InterPro"/>
</dbReference>
<gene>
    <name evidence="3" type="ORF">Bca52824_037231</name>
</gene>
<evidence type="ECO:0000259" key="2">
    <source>
        <dbReference type="Pfam" id="PF11421"/>
    </source>
</evidence>
<accession>A0A8X7SB24</accession>
<dbReference type="EMBL" id="JAAMPC010000008">
    <property type="protein sequence ID" value="KAG2300759.1"/>
    <property type="molecule type" value="Genomic_DNA"/>
</dbReference>
<evidence type="ECO:0000313" key="3">
    <source>
        <dbReference type="EMBL" id="KAG2300759.1"/>
    </source>
</evidence>
<reference evidence="3 4" key="1">
    <citation type="submission" date="2020-02" db="EMBL/GenBank/DDBJ databases">
        <authorList>
            <person name="Ma Q."/>
            <person name="Huang Y."/>
            <person name="Song X."/>
            <person name="Pei D."/>
        </authorList>
    </citation>
    <scope>NUCLEOTIDE SEQUENCE [LARGE SCALE GENOMIC DNA]</scope>
    <source>
        <strain evidence="3">Sxm20200214</strain>
        <tissue evidence="3">Leaf</tissue>
    </source>
</reference>
<feature type="region of interest" description="Disordered" evidence="1">
    <location>
        <begin position="67"/>
        <end position="93"/>
    </location>
</feature>
<dbReference type="Proteomes" id="UP000886595">
    <property type="component" value="Unassembled WGS sequence"/>
</dbReference>
<feature type="compositionally biased region" description="Low complexity" evidence="1">
    <location>
        <begin position="82"/>
        <end position="93"/>
    </location>
</feature>
<dbReference type="Pfam" id="PF11421">
    <property type="entry name" value="Synthase_beta"/>
    <property type="match status" value="1"/>
</dbReference>
<protein>
    <recommendedName>
        <fullName evidence="2">ATP synthase F1 beta subunit domain-containing protein</fullName>
    </recommendedName>
</protein>
<evidence type="ECO:0000256" key="1">
    <source>
        <dbReference type="SAM" id="MobiDB-lite"/>
    </source>
</evidence>
<feature type="compositionally biased region" description="Low complexity" evidence="1">
    <location>
        <begin position="1"/>
        <end position="25"/>
    </location>
</feature>
<dbReference type="AlphaFoldDB" id="A0A8X7SB24"/>
<feature type="domain" description="ATP synthase F1 beta subunit" evidence="2">
    <location>
        <begin position="1"/>
        <end position="34"/>
    </location>
</feature>
<dbReference type="GO" id="GO:0016887">
    <property type="term" value="F:ATP hydrolysis activity"/>
    <property type="evidence" value="ECO:0007669"/>
    <property type="project" value="InterPro"/>
</dbReference>
<evidence type="ECO:0000313" key="4">
    <source>
        <dbReference type="Proteomes" id="UP000886595"/>
    </source>
</evidence>
<keyword evidence="4" id="KW-1185">Reference proteome</keyword>
<dbReference type="InterPro" id="IPR020971">
    <property type="entry name" value="ATP_synth_F1_beta_su"/>
</dbReference>
<feature type="region of interest" description="Disordered" evidence="1">
    <location>
        <begin position="1"/>
        <end position="30"/>
    </location>
</feature>
<dbReference type="GO" id="GO:0005524">
    <property type="term" value="F:ATP binding"/>
    <property type="evidence" value="ECO:0007669"/>
    <property type="project" value="InterPro"/>
</dbReference>